<dbReference type="SUPFAM" id="SSF52821">
    <property type="entry name" value="Rhodanese/Cell cycle control phosphatase"/>
    <property type="match status" value="1"/>
</dbReference>
<dbReference type="PANTHER" id="PTHR44086:SF10">
    <property type="entry name" value="THIOSULFATE SULFURTRANSFERASE_RHODANESE-LIKE DOMAIN-CONTAINING PROTEIN 3"/>
    <property type="match status" value="1"/>
</dbReference>
<dbReference type="PROSITE" id="PS50206">
    <property type="entry name" value="RHODANESE_3"/>
    <property type="match status" value="1"/>
</dbReference>
<name>A0A7H0HI01_9BURK</name>
<dbReference type="RefSeq" id="WP_187737148.1">
    <property type="nucleotide sequence ID" value="NZ_CP060790.1"/>
</dbReference>
<dbReference type="CDD" id="cd00158">
    <property type="entry name" value="RHOD"/>
    <property type="match status" value="1"/>
</dbReference>
<feature type="domain" description="Rhodanese" evidence="1">
    <location>
        <begin position="5"/>
        <end position="84"/>
    </location>
</feature>
<dbReference type="Pfam" id="PF00581">
    <property type="entry name" value="Rhodanese"/>
    <property type="match status" value="1"/>
</dbReference>
<dbReference type="SMART" id="SM00450">
    <property type="entry name" value="RHOD"/>
    <property type="match status" value="1"/>
</dbReference>
<reference evidence="2 3" key="1">
    <citation type="submission" date="2020-08" db="EMBL/GenBank/DDBJ databases">
        <title>Genome sequence of Acidovorax monticola KACC 19171T.</title>
        <authorList>
            <person name="Hyun D.-W."/>
            <person name="Bae J.-W."/>
        </authorList>
    </citation>
    <scope>NUCLEOTIDE SEQUENCE [LARGE SCALE GENOMIC DNA]</scope>
    <source>
        <strain evidence="2 3">KACC 19171</strain>
    </source>
</reference>
<evidence type="ECO:0000313" key="2">
    <source>
        <dbReference type="EMBL" id="QNP60167.1"/>
    </source>
</evidence>
<accession>A0A7H0HI01</accession>
<organism evidence="2 3">
    <name type="scientific">Paenacidovorax monticola</name>
    <dbReference type="NCBI Taxonomy" id="1926868"/>
    <lineage>
        <taxon>Bacteria</taxon>
        <taxon>Pseudomonadati</taxon>
        <taxon>Pseudomonadota</taxon>
        <taxon>Betaproteobacteria</taxon>
        <taxon>Burkholderiales</taxon>
        <taxon>Comamonadaceae</taxon>
        <taxon>Paenacidovorax</taxon>
    </lineage>
</organism>
<dbReference type="Proteomes" id="UP000516057">
    <property type="component" value="Chromosome"/>
</dbReference>
<dbReference type="GO" id="GO:0004792">
    <property type="term" value="F:thiosulfate-cyanide sulfurtransferase activity"/>
    <property type="evidence" value="ECO:0007669"/>
    <property type="project" value="TreeGrafter"/>
</dbReference>
<dbReference type="EMBL" id="CP060790">
    <property type="protein sequence ID" value="QNP60167.1"/>
    <property type="molecule type" value="Genomic_DNA"/>
</dbReference>
<gene>
    <name evidence="2" type="ORF">H9L24_04480</name>
</gene>
<dbReference type="Gene3D" id="3.40.250.10">
    <property type="entry name" value="Rhodanese-like domain"/>
    <property type="match status" value="1"/>
</dbReference>
<dbReference type="AlphaFoldDB" id="A0A7H0HI01"/>
<evidence type="ECO:0000259" key="1">
    <source>
        <dbReference type="PROSITE" id="PS50206"/>
    </source>
</evidence>
<sequence>MHTRANTPPVVVDVRSPAEYAAGHVDGAINLPLDRLAQELEHALPDRAAPVLLYCQSGARSGMALQWLHQQGYRLAANGGSAGAVALQLGRGIRRG</sequence>
<dbReference type="PANTHER" id="PTHR44086">
    <property type="entry name" value="THIOSULFATE SULFURTRANSFERASE RDL2, MITOCHONDRIAL-RELATED"/>
    <property type="match status" value="1"/>
</dbReference>
<dbReference type="InterPro" id="IPR001763">
    <property type="entry name" value="Rhodanese-like_dom"/>
</dbReference>
<dbReference type="KEGG" id="amon:H9L24_04480"/>
<proteinExistence type="predicted"/>
<keyword evidence="3" id="KW-1185">Reference proteome</keyword>
<evidence type="ECO:0000313" key="3">
    <source>
        <dbReference type="Proteomes" id="UP000516057"/>
    </source>
</evidence>
<dbReference type="InterPro" id="IPR036873">
    <property type="entry name" value="Rhodanese-like_dom_sf"/>
</dbReference>
<protein>
    <submittedName>
        <fullName evidence="2">Rhodanese-like domain-containing protein</fullName>
    </submittedName>
</protein>